<dbReference type="Pfam" id="PF13350">
    <property type="entry name" value="Y_phosphatase3"/>
    <property type="match status" value="1"/>
</dbReference>
<protein>
    <submittedName>
        <fullName evidence="2">Protein-tyrosine-phosphatase</fullName>
    </submittedName>
</protein>
<dbReference type="Gene3D" id="3.90.190.10">
    <property type="entry name" value="Protein tyrosine phosphatase superfamily"/>
    <property type="match status" value="1"/>
</dbReference>
<proteinExistence type="inferred from homology"/>
<dbReference type="PANTHER" id="PTHR31126:SF1">
    <property type="entry name" value="TYROSINE SPECIFIC PROTEIN PHOSPHATASES DOMAIN-CONTAINING PROTEIN"/>
    <property type="match status" value="1"/>
</dbReference>
<dbReference type="PATRIC" id="fig|1449336.4.peg.61"/>
<dbReference type="Proteomes" id="UP000051658">
    <property type="component" value="Unassembled WGS sequence"/>
</dbReference>
<dbReference type="AlphaFoldDB" id="A0A0R2I512"/>
<evidence type="ECO:0000256" key="1">
    <source>
        <dbReference type="ARBA" id="ARBA00009580"/>
    </source>
</evidence>
<dbReference type="SUPFAM" id="SSF52799">
    <property type="entry name" value="(Phosphotyrosine protein) phosphatases II"/>
    <property type="match status" value="1"/>
</dbReference>
<comment type="similarity">
    <text evidence="1">Belongs to the protein-tyrosine phosphatase family.</text>
</comment>
<dbReference type="eggNOG" id="COG2365">
    <property type="taxonomic scope" value="Bacteria"/>
</dbReference>
<name>A0A0R2I512_CARDV</name>
<evidence type="ECO:0000313" key="3">
    <source>
        <dbReference type="Proteomes" id="UP000051658"/>
    </source>
</evidence>
<evidence type="ECO:0000313" key="2">
    <source>
        <dbReference type="EMBL" id="KRN57541.1"/>
    </source>
</evidence>
<dbReference type="InterPro" id="IPR026893">
    <property type="entry name" value="Tyr/Ser_Pase_IphP-type"/>
</dbReference>
<dbReference type="GeneID" id="89587643"/>
<dbReference type="InterPro" id="IPR029021">
    <property type="entry name" value="Prot-tyrosine_phosphatase-like"/>
</dbReference>
<reference evidence="2 3" key="1">
    <citation type="journal article" date="2015" name="Genome Announc.">
        <title>Expanding the biotechnology potential of lactobacilli through comparative genomics of 213 strains and associated genera.</title>
        <authorList>
            <person name="Sun Z."/>
            <person name="Harris H.M."/>
            <person name="McCann A."/>
            <person name="Guo C."/>
            <person name="Argimon S."/>
            <person name="Zhang W."/>
            <person name="Yang X."/>
            <person name="Jeffery I.B."/>
            <person name="Cooney J.C."/>
            <person name="Kagawa T.F."/>
            <person name="Liu W."/>
            <person name="Song Y."/>
            <person name="Salvetti E."/>
            <person name="Wrobel A."/>
            <person name="Rasinkangas P."/>
            <person name="Parkhill J."/>
            <person name="Rea M.C."/>
            <person name="O'Sullivan O."/>
            <person name="Ritari J."/>
            <person name="Douillard F.P."/>
            <person name="Paul Ross R."/>
            <person name="Yang R."/>
            <person name="Briner A.E."/>
            <person name="Felis G.E."/>
            <person name="de Vos W.M."/>
            <person name="Barrangou R."/>
            <person name="Klaenhammer T.R."/>
            <person name="Caufield P.W."/>
            <person name="Cui Y."/>
            <person name="Zhang H."/>
            <person name="O'Toole P.W."/>
        </authorList>
    </citation>
    <scope>NUCLEOTIDE SEQUENCE [LARGE SCALE GENOMIC DNA]</scope>
    <source>
        <strain evidence="2 3">DSM 20623</strain>
    </source>
</reference>
<keyword evidence="3" id="KW-1185">Reference proteome</keyword>
<gene>
    <name evidence="2" type="ORF">IV74_GL000061</name>
</gene>
<sequence length="348" mass="40242">MNYPKLIVTRENKILTIDWSSFSSDIYQLWIGTEPNNETKVLQIAEKQDFIKIKAEFPIYFFRVLLKNGTEFFTREGLVDLEGTVNFRDYGGWQGSDGKNVVFGKLYRSDVLSQLTSQDLEYIQNQLGIKTVIDYRNEAEREANPDREWSEATFYHLDPNADMAAIASNTSEKSVAMHQKHSFKEMLETVEGRAKIKKLKANMIEQYRQFVLSPQSLTVYRKVIQLHLKEENTPILQHCKGGKDRTGFGVAVILLLLGVSEKDVATDFFLTDEYRKEHIASRMKLYKKYTEDKEVLDNLRALTSSEPEYLAATFEAIKEIYGSFDQFVQEGLKISQEEIKSLRSLYLV</sequence>
<dbReference type="EMBL" id="JQBS01000006">
    <property type="protein sequence ID" value="KRN57541.1"/>
    <property type="molecule type" value="Genomic_DNA"/>
</dbReference>
<dbReference type="PANTHER" id="PTHR31126">
    <property type="entry name" value="TYROSINE-PROTEIN PHOSPHATASE"/>
    <property type="match status" value="1"/>
</dbReference>
<accession>A0A0R2I512</accession>
<comment type="caution">
    <text evidence="2">The sequence shown here is derived from an EMBL/GenBank/DDBJ whole genome shotgun (WGS) entry which is preliminary data.</text>
</comment>
<dbReference type="RefSeq" id="WP_034572664.1">
    <property type="nucleotide sequence ID" value="NZ_JQBS01000006.1"/>
</dbReference>
<organism evidence="2 3">
    <name type="scientific">Carnobacterium divergens DSM 20623</name>
    <dbReference type="NCBI Taxonomy" id="1449336"/>
    <lineage>
        <taxon>Bacteria</taxon>
        <taxon>Bacillati</taxon>
        <taxon>Bacillota</taxon>
        <taxon>Bacilli</taxon>
        <taxon>Lactobacillales</taxon>
        <taxon>Carnobacteriaceae</taxon>
        <taxon>Carnobacterium</taxon>
    </lineage>
</organism>
<dbReference type="GO" id="GO:0004721">
    <property type="term" value="F:phosphoprotein phosphatase activity"/>
    <property type="evidence" value="ECO:0007669"/>
    <property type="project" value="InterPro"/>
</dbReference>